<feature type="transmembrane region" description="Helical" evidence="1">
    <location>
        <begin position="436"/>
        <end position="458"/>
    </location>
</feature>
<sequence length="476" mass="54062">KFSDSSYKLNVTNGSVEHLQLTPYKAFKLVFNTRSSPNSRLEDIWYQIQALNLKGTSKTGEETVFLTLLQQPNTKFEITVRDSHNRVDNSTRIYSLQNNTIELLLEKTVQLSVCLTLLDQTNAPIQDLKAVIGDFTANSDQNGKAELKVNTTQNEIEVFVVDPKRRYKYKHVVYQIQNGQTELNQIIIMEMQSKPLVIKINVLNEEGQLLNDIQVTILQFVKTTVNGYTEFHLEDFAQSQVLVSLQDNNNIYLAQSVNLQIDSREIQSTIKMKKNTLCTIQVSVLYEQNPLKNTEIEVKNLNSQSKILKNTLNSGMIEISAKLNEVFELKINNSNYFAFQQIQAVQPLQKNNLIVLQQKTVQFVAKKCTQQFTAIIGQLQNRSINCIAKLISHEFQNTESYKVVFDDQKTQNGSIKIDSQLVEVKIVQTKVKTPQIVGIVIGTIVCLGAVVVGVWTIYKFMSGKKQTGDLEMPLLE</sequence>
<organism evidence="2">
    <name type="scientific">Trepomonas sp. PC1</name>
    <dbReference type="NCBI Taxonomy" id="1076344"/>
    <lineage>
        <taxon>Eukaryota</taxon>
        <taxon>Metamonada</taxon>
        <taxon>Diplomonadida</taxon>
        <taxon>Hexamitidae</taxon>
        <taxon>Hexamitinae</taxon>
        <taxon>Trepomonas</taxon>
    </lineage>
</organism>
<keyword evidence="1" id="KW-0812">Transmembrane</keyword>
<keyword evidence="1" id="KW-0472">Membrane</keyword>
<gene>
    <name evidence="2" type="ORF">TPC1_30770</name>
</gene>
<name>A0A146K1D3_9EUKA</name>
<keyword evidence="1" id="KW-1133">Transmembrane helix</keyword>
<feature type="non-terminal residue" evidence="2">
    <location>
        <position position="1"/>
    </location>
</feature>
<dbReference type="EMBL" id="GDID01006871">
    <property type="protein sequence ID" value="JAP89735.1"/>
    <property type="molecule type" value="Transcribed_RNA"/>
</dbReference>
<dbReference type="AlphaFoldDB" id="A0A146K1D3"/>
<accession>A0A146K1D3</accession>
<proteinExistence type="predicted"/>
<evidence type="ECO:0000313" key="2">
    <source>
        <dbReference type="EMBL" id="JAP89735.1"/>
    </source>
</evidence>
<protein>
    <recommendedName>
        <fullName evidence="3">Transmembrane protein</fullName>
    </recommendedName>
</protein>
<reference evidence="2" key="1">
    <citation type="submission" date="2015-07" db="EMBL/GenBank/DDBJ databases">
        <title>Adaptation to a free-living lifestyle via gene acquisitions in the diplomonad Trepomonas sp. PC1.</title>
        <authorList>
            <person name="Xu F."/>
            <person name="Jerlstrom-Hultqvist J."/>
            <person name="Kolisko M."/>
            <person name="Simpson A.G.B."/>
            <person name="Roger A.J."/>
            <person name="Svard S.G."/>
            <person name="Andersson J.O."/>
        </authorList>
    </citation>
    <scope>NUCLEOTIDE SEQUENCE</scope>
    <source>
        <strain evidence="2">PC1</strain>
    </source>
</reference>
<evidence type="ECO:0000256" key="1">
    <source>
        <dbReference type="SAM" id="Phobius"/>
    </source>
</evidence>
<evidence type="ECO:0008006" key="3">
    <source>
        <dbReference type="Google" id="ProtNLM"/>
    </source>
</evidence>